<feature type="signal peptide" evidence="1">
    <location>
        <begin position="1"/>
        <end position="23"/>
    </location>
</feature>
<proteinExistence type="predicted"/>
<name>A0ABT8F928_9BACT</name>
<evidence type="ECO:0000313" key="3">
    <source>
        <dbReference type="Proteomes" id="UP001168552"/>
    </source>
</evidence>
<evidence type="ECO:0000313" key="2">
    <source>
        <dbReference type="EMBL" id="MDN4166895.1"/>
    </source>
</evidence>
<keyword evidence="1" id="KW-0732">Signal</keyword>
<protein>
    <submittedName>
        <fullName evidence="2">T9SS type A sorting domain-containing protein</fullName>
    </submittedName>
</protein>
<comment type="caution">
    <text evidence="2">The sequence shown here is derived from an EMBL/GenBank/DDBJ whole genome shotgun (WGS) entry which is preliminary data.</text>
</comment>
<reference evidence="2" key="1">
    <citation type="submission" date="2023-06" db="EMBL/GenBank/DDBJ databases">
        <title>Cytophagales bacterium Strain LB-30, isolated from soil.</title>
        <authorList>
            <person name="Liu B."/>
        </authorList>
    </citation>
    <scope>NUCLEOTIDE SEQUENCE</scope>
    <source>
        <strain evidence="2">LB-30</strain>
    </source>
</reference>
<dbReference type="InterPro" id="IPR013783">
    <property type="entry name" value="Ig-like_fold"/>
</dbReference>
<organism evidence="2 3">
    <name type="scientific">Shiella aurantiaca</name>
    <dbReference type="NCBI Taxonomy" id="3058365"/>
    <lineage>
        <taxon>Bacteria</taxon>
        <taxon>Pseudomonadati</taxon>
        <taxon>Bacteroidota</taxon>
        <taxon>Cytophagia</taxon>
        <taxon>Cytophagales</taxon>
        <taxon>Shiellaceae</taxon>
        <taxon>Shiella</taxon>
    </lineage>
</organism>
<dbReference type="RefSeq" id="WP_320005434.1">
    <property type="nucleotide sequence ID" value="NZ_JAUHJS010000009.1"/>
</dbReference>
<feature type="chain" id="PRO_5046744497" evidence="1">
    <location>
        <begin position="24"/>
        <end position="375"/>
    </location>
</feature>
<dbReference type="EMBL" id="JAUHJS010000009">
    <property type="protein sequence ID" value="MDN4166895.1"/>
    <property type="molecule type" value="Genomic_DNA"/>
</dbReference>
<sequence>MRKTPVIVFLIFALILSSNNSFGQTQSGCTITFPNNFDAQVNLSAIYNPASCPSGDLVLSNLNDKNGNSTVTFNQSITLNSLTLNYKAGNNPLEIIIPAGVTLTVTNDLIMNLTSVVQDKFLTVNGNLEVGETLDFGDIDLEIDGIGTISAGEIIGAGATSCSTSSGGTGTCPTISAGTCDDGGAGSGFCSEPSVTLPIELLFFKGSVSASAVNLSWATAMEENFDYFSVQRSRNGKDFEEIAQIQGAGFSRAILNYSYSDESAPAGRIYYRLNAIDFDGSYEYSPIIVFSKTGKEFQNISVSPNPLDGDRIRIDAFNLNEESRVHIYDLSGVLIKDLEYLPRTELYLNGSLKKGIYILTLSSPSFQGKTKLVVK</sequence>
<dbReference type="NCBIfam" id="TIGR04183">
    <property type="entry name" value="Por_Secre_tail"/>
    <property type="match status" value="1"/>
</dbReference>
<dbReference type="InterPro" id="IPR026444">
    <property type="entry name" value="Secre_tail"/>
</dbReference>
<accession>A0ABT8F928</accession>
<dbReference type="Gene3D" id="2.60.40.10">
    <property type="entry name" value="Immunoglobulins"/>
    <property type="match status" value="1"/>
</dbReference>
<gene>
    <name evidence="2" type="ORF">QWY31_15395</name>
</gene>
<dbReference type="Proteomes" id="UP001168552">
    <property type="component" value="Unassembled WGS sequence"/>
</dbReference>
<keyword evidence="3" id="KW-1185">Reference proteome</keyword>
<evidence type="ECO:0000256" key="1">
    <source>
        <dbReference type="SAM" id="SignalP"/>
    </source>
</evidence>